<evidence type="ECO:0000313" key="2">
    <source>
        <dbReference type="Proteomes" id="UP001162501"/>
    </source>
</evidence>
<evidence type="ECO:0000313" key="1">
    <source>
        <dbReference type="EMBL" id="CAN0022555.1"/>
    </source>
</evidence>
<dbReference type="EMBL" id="OX596104">
    <property type="protein sequence ID" value="CAN0022555.1"/>
    <property type="molecule type" value="Genomic_DNA"/>
</dbReference>
<dbReference type="Proteomes" id="UP001162501">
    <property type="component" value="Chromosome 20"/>
</dbReference>
<gene>
    <name evidence="1" type="ORF">MRATA1EN22A_LOCUS10885</name>
</gene>
<reference evidence="1" key="1">
    <citation type="submission" date="2023-05" db="EMBL/GenBank/DDBJ databases">
        <authorList>
            <consortium name="ELIXIR-Norway"/>
        </authorList>
    </citation>
    <scope>NUCLEOTIDE SEQUENCE</scope>
</reference>
<proteinExistence type="predicted"/>
<organism evidence="1 2">
    <name type="scientific">Rangifer tarandus platyrhynchus</name>
    <name type="common">Svalbard reindeer</name>
    <dbReference type="NCBI Taxonomy" id="3082113"/>
    <lineage>
        <taxon>Eukaryota</taxon>
        <taxon>Metazoa</taxon>
        <taxon>Chordata</taxon>
        <taxon>Craniata</taxon>
        <taxon>Vertebrata</taxon>
        <taxon>Euteleostomi</taxon>
        <taxon>Mammalia</taxon>
        <taxon>Eutheria</taxon>
        <taxon>Laurasiatheria</taxon>
        <taxon>Artiodactyla</taxon>
        <taxon>Ruminantia</taxon>
        <taxon>Pecora</taxon>
        <taxon>Cervidae</taxon>
        <taxon>Odocoileinae</taxon>
        <taxon>Rangifer</taxon>
    </lineage>
</organism>
<accession>A0AC59YVY4</accession>
<reference evidence="1" key="2">
    <citation type="submission" date="2025-03" db="EMBL/GenBank/DDBJ databases">
        <authorList>
            <consortium name="ELIXIR-Norway"/>
            <consortium name="Elixir Norway"/>
        </authorList>
    </citation>
    <scope>NUCLEOTIDE SEQUENCE</scope>
</reference>
<name>A0AC59YVY4_RANTA</name>
<sequence length="136" mass="14652">MCPQALFRADEGEVTAPGLSWAEAVPSSGNRGPGGGDRLTKAHRATEDIGSQARPPLPLLGTPRLYLHSVHTRAAVFVFSPVLRKSPPSCQMCGAQASPRKWFAGDEKQAWSGGNRSFASASPFRPQEIRNRNRGN</sequence>
<protein>
    <submittedName>
        <fullName evidence="1">Uncharacterized protein</fullName>
    </submittedName>
</protein>